<dbReference type="EMBL" id="GBRH01185706">
    <property type="protein sequence ID" value="JAE12190.1"/>
    <property type="molecule type" value="Transcribed_RNA"/>
</dbReference>
<sequence>MLQRQHIILTKNSMTSTARVIATVWNLTFHKIEGTYSGRFRIGTHVIPHLGM</sequence>
<proteinExistence type="predicted"/>
<protein>
    <submittedName>
        <fullName evidence="1">Uncharacterized protein</fullName>
    </submittedName>
</protein>
<dbReference type="AlphaFoldDB" id="A0A0A9FGP4"/>
<organism evidence="1">
    <name type="scientific">Arundo donax</name>
    <name type="common">Giant reed</name>
    <name type="synonym">Donax arundinaceus</name>
    <dbReference type="NCBI Taxonomy" id="35708"/>
    <lineage>
        <taxon>Eukaryota</taxon>
        <taxon>Viridiplantae</taxon>
        <taxon>Streptophyta</taxon>
        <taxon>Embryophyta</taxon>
        <taxon>Tracheophyta</taxon>
        <taxon>Spermatophyta</taxon>
        <taxon>Magnoliopsida</taxon>
        <taxon>Liliopsida</taxon>
        <taxon>Poales</taxon>
        <taxon>Poaceae</taxon>
        <taxon>PACMAD clade</taxon>
        <taxon>Arundinoideae</taxon>
        <taxon>Arundineae</taxon>
        <taxon>Arundo</taxon>
    </lineage>
</organism>
<accession>A0A0A9FGP4</accession>
<reference evidence="1" key="2">
    <citation type="journal article" date="2015" name="Data Brief">
        <title>Shoot transcriptome of the giant reed, Arundo donax.</title>
        <authorList>
            <person name="Barrero R.A."/>
            <person name="Guerrero F.D."/>
            <person name="Moolhuijzen P."/>
            <person name="Goolsby J.A."/>
            <person name="Tidwell J."/>
            <person name="Bellgard S.E."/>
            <person name="Bellgard M.I."/>
        </authorList>
    </citation>
    <scope>NUCLEOTIDE SEQUENCE</scope>
    <source>
        <tissue evidence="1">Shoot tissue taken approximately 20 cm above the soil surface</tissue>
    </source>
</reference>
<name>A0A0A9FGP4_ARUDO</name>
<evidence type="ECO:0000313" key="1">
    <source>
        <dbReference type="EMBL" id="JAE12190.1"/>
    </source>
</evidence>
<reference evidence="1" key="1">
    <citation type="submission" date="2014-09" db="EMBL/GenBank/DDBJ databases">
        <authorList>
            <person name="Magalhaes I.L.F."/>
            <person name="Oliveira U."/>
            <person name="Santos F.R."/>
            <person name="Vidigal T.H.D.A."/>
            <person name="Brescovit A.D."/>
            <person name="Santos A.J."/>
        </authorList>
    </citation>
    <scope>NUCLEOTIDE SEQUENCE</scope>
    <source>
        <tissue evidence="1">Shoot tissue taken approximately 20 cm above the soil surface</tissue>
    </source>
</reference>